<evidence type="ECO:0000313" key="1">
    <source>
        <dbReference type="EMBL" id="TAA75135.1"/>
    </source>
</evidence>
<protein>
    <recommendedName>
        <fullName evidence="3">DUF4469 domain-containing protein</fullName>
    </recommendedName>
</protein>
<evidence type="ECO:0000313" key="2">
    <source>
        <dbReference type="Proteomes" id="UP000316238"/>
    </source>
</evidence>
<dbReference type="Gene3D" id="2.70.50.70">
    <property type="match status" value="1"/>
</dbReference>
<comment type="caution">
    <text evidence="1">The sequence shown here is derived from an EMBL/GenBank/DDBJ whole genome shotgun (WGS) entry which is preliminary data.</text>
</comment>
<evidence type="ECO:0008006" key="3">
    <source>
        <dbReference type="Google" id="ProtNLM"/>
    </source>
</evidence>
<accession>A0A521G292</accession>
<name>A0A521G292_9BACT</name>
<proteinExistence type="predicted"/>
<dbReference type="EMBL" id="NQJD01000010">
    <property type="protein sequence ID" value="TAA75135.1"/>
    <property type="molecule type" value="Genomic_DNA"/>
</dbReference>
<organism evidence="1 2">
    <name type="scientific">Candidatus Electronema aureum</name>
    <dbReference type="NCBI Taxonomy" id="2005002"/>
    <lineage>
        <taxon>Bacteria</taxon>
        <taxon>Pseudomonadati</taxon>
        <taxon>Thermodesulfobacteriota</taxon>
        <taxon>Desulfobulbia</taxon>
        <taxon>Desulfobulbales</taxon>
        <taxon>Desulfobulbaceae</taxon>
        <taxon>Candidatus Electronema</taxon>
    </lineage>
</organism>
<dbReference type="Proteomes" id="UP000316238">
    <property type="component" value="Unassembled WGS sequence"/>
</dbReference>
<keyword evidence="2" id="KW-1185">Reference proteome</keyword>
<gene>
    <name evidence="1" type="ORF">CDV28_1103</name>
</gene>
<dbReference type="AlphaFoldDB" id="A0A521G292"/>
<reference evidence="1" key="1">
    <citation type="submission" date="2017-07" db="EMBL/GenBank/DDBJ databases">
        <title>The cable genome - Insights into the physiology and evolution of filamentous bacteria capable of sulfide oxidation via long distance electron transfer.</title>
        <authorList>
            <person name="Thorup C."/>
            <person name="Bjerg J.T."/>
            <person name="Schreiber L."/>
            <person name="Nielsen L.P."/>
            <person name="Kjeldsen K.U."/>
            <person name="Boesen T."/>
            <person name="Boggild A."/>
            <person name="Meysman F."/>
            <person name="Geelhoed J."/>
            <person name="Schramm A."/>
        </authorList>
    </citation>
    <scope>NUCLEOTIDE SEQUENCE [LARGE SCALE GENOMIC DNA]</scope>
    <source>
        <strain evidence="1">GS</strain>
    </source>
</reference>
<sequence>MATVQVRIEGNALTTPPSYSVRFVPKDTLGYDELAAEVVQMHPNYAQEDAKTIIMAAMERIGANLINGNQTVLPDAFTFGLSFSARLESPDDPLPPVEDMLNVRVHASKACTETVQRAVQIERLPMTEKAPLITAAEDTVLGLKDILHSGGALQLTGSNLLFDPKKPDEACVIEGTRSGRTVQTRFVGIANTEVTLLPDIPAQNDPWNNEYTLSIATHYTANGTLRTGIYRRKLRTPLTLTNFGHPNPPDVGILTDKAASPYVTVTGGSLSADETVRIQAILDLHTGSLSLNLLDMTEGGRAGAAVQVLANGAYVLPGFSGSALSSLNITVNNFADLVKMIRSGYSSRLVEVLVLKMN</sequence>